<organism evidence="20 21">
    <name type="scientific">Flexistipes sinusarabici</name>
    <dbReference type="NCBI Taxonomy" id="2352"/>
    <lineage>
        <taxon>Bacteria</taxon>
        <taxon>Pseudomonadati</taxon>
        <taxon>Deferribacterota</taxon>
        <taxon>Deferribacteres</taxon>
        <taxon>Deferribacterales</taxon>
        <taxon>Flexistipitaceae</taxon>
        <taxon>Flexistipes</taxon>
    </lineage>
</organism>
<keyword evidence="14" id="KW-0443">Lipid metabolism</keyword>
<feature type="transmembrane region" description="Helical" evidence="19">
    <location>
        <begin position="136"/>
        <end position="154"/>
    </location>
</feature>
<feature type="transmembrane region" description="Helical" evidence="19">
    <location>
        <begin position="31"/>
        <end position="49"/>
    </location>
</feature>
<comment type="subcellular location">
    <subcellularLocation>
        <location evidence="2">Cell membrane</location>
        <topology evidence="2">Multi-pass membrane protein</topology>
    </subcellularLocation>
</comment>
<keyword evidence="16" id="KW-0594">Phospholipid biosynthesis</keyword>
<evidence type="ECO:0000256" key="14">
    <source>
        <dbReference type="ARBA" id="ARBA00023098"/>
    </source>
</evidence>
<keyword evidence="11 18" id="KW-0812">Transmembrane</keyword>
<dbReference type="PANTHER" id="PTHR46382:SF1">
    <property type="entry name" value="PHOSPHATIDATE CYTIDYLYLTRANSFERASE"/>
    <property type="match status" value="1"/>
</dbReference>
<evidence type="ECO:0000256" key="5">
    <source>
        <dbReference type="ARBA" id="ARBA00010185"/>
    </source>
</evidence>
<keyword evidence="13 19" id="KW-1133">Transmembrane helix</keyword>
<evidence type="ECO:0000256" key="13">
    <source>
        <dbReference type="ARBA" id="ARBA00022989"/>
    </source>
</evidence>
<evidence type="ECO:0000256" key="2">
    <source>
        <dbReference type="ARBA" id="ARBA00004651"/>
    </source>
</evidence>
<keyword evidence="17" id="KW-1208">Phospholipid metabolism</keyword>
<evidence type="ECO:0000256" key="17">
    <source>
        <dbReference type="ARBA" id="ARBA00023264"/>
    </source>
</evidence>
<evidence type="ECO:0000256" key="3">
    <source>
        <dbReference type="ARBA" id="ARBA00005119"/>
    </source>
</evidence>
<dbReference type="EMBL" id="DPPF01000066">
    <property type="protein sequence ID" value="HCW92681.1"/>
    <property type="molecule type" value="Genomic_DNA"/>
</dbReference>
<dbReference type="PANTHER" id="PTHR46382">
    <property type="entry name" value="PHOSPHATIDATE CYTIDYLYLTRANSFERASE"/>
    <property type="match status" value="1"/>
</dbReference>
<evidence type="ECO:0000313" key="20">
    <source>
        <dbReference type="EMBL" id="HCW92681.1"/>
    </source>
</evidence>
<keyword evidence="10 18" id="KW-0808">Transferase</keyword>
<dbReference type="GO" id="GO:0016024">
    <property type="term" value="P:CDP-diacylglycerol biosynthetic process"/>
    <property type="evidence" value="ECO:0007669"/>
    <property type="project" value="UniProtKB-UniPathway"/>
</dbReference>
<comment type="catalytic activity">
    <reaction evidence="1 18">
        <text>a 1,2-diacyl-sn-glycero-3-phosphate + CTP + H(+) = a CDP-1,2-diacyl-sn-glycerol + diphosphate</text>
        <dbReference type="Rhea" id="RHEA:16229"/>
        <dbReference type="ChEBI" id="CHEBI:15378"/>
        <dbReference type="ChEBI" id="CHEBI:33019"/>
        <dbReference type="ChEBI" id="CHEBI:37563"/>
        <dbReference type="ChEBI" id="CHEBI:58332"/>
        <dbReference type="ChEBI" id="CHEBI:58608"/>
        <dbReference type="EC" id="2.7.7.41"/>
    </reaction>
</comment>
<evidence type="ECO:0000256" key="10">
    <source>
        <dbReference type="ARBA" id="ARBA00022679"/>
    </source>
</evidence>
<evidence type="ECO:0000256" key="18">
    <source>
        <dbReference type="RuleBase" id="RU003938"/>
    </source>
</evidence>
<dbReference type="GO" id="GO:0005886">
    <property type="term" value="C:plasma membrane"/>
    <property type="evidence" value="ECO:0007669"/>
    <property type="project" value="UniProtKB-SubCell"/>
</dbReference>
<accession>A0A3D5Q9Z9</accession>
<comment type="similarity">
    <text evidence="5 18">Belongs to the CDS family.</text>
</comment>
<comment type="pathway">
    <text evidence="4">Lipid metabolism.</text>
</comment>
<evidence type="ECO:0000256" key="16">
    <source>
        <dbReference type="ARBA" id="ARBA00023209"/>
    </source>
</evidence>
<feature type="transmembrane region" description="Helical" evidence="19">
    <location>
        <begin position="109"/>
        <end position="130"/>
    </location>
</feature>
<reference evidence="20 21" key="1">
    <citation type="journal article" date="2018" name="Nat. Biotechnol.">
        <title>A standardized bacterial taxonomy based on genome phylogeny substantially revises the tree of life.</title>
        <authorList>
            <person name="Parks D.H."/>
            <person name="Chuvochina M."/>
            <person name="Waite D.W."/>
            <person name="Rinke C."/>
            <person name="Skarshewski A."/>
            <person name="Chaumeil P.A."/>
            <person name="Hugenholtz P."/>
        </authorList>
    </citation>
    <scope>NUCLEOTIDE SEQUENCE [LARGE SCALE GENOMIC DNA]</scope>
    <source>
        <strain evidence="20">UBA8672</strain>
    </source>
</reference>
<name>A0A3D5Q9Z9_FLESI</name>
<feature type="transmembrane region" description="Helical" evidence="19">
    <location>
        <begin position="175"/>
        <end position="193"/>
    </location>
</feature>
<evidence type="ECO:0000256" key="4">
    <source>
        <dbReference type="ARBA" id="ARBA00005189"/>
    </source>
</evidence>
<protein>
    <recommendedName>
        <fullName evidence="7 18">Phosphatidate cytidylyltransferase</fullName>
        <ecNumber evidence="6 18">2.7.7.41</ecNumber>
    </recommendedName>
</protein>
<dbReference type="EC" id="2.7.7.41" evidence="6 18"/>
<evidence type="ECO:0000256" key="11">
    <source>
        <dbReference type="ARBA" id="ARBA00022692"/>
    </source>
</evidence>
<evidence type="ECO:0000256" key="19">
    <source>
        <dbReference type="SAM" id="Phobius"/>
    </source>
</evidence>
<evidence type="ECO:0000256" key="15">
    <source>
        <dbReference type="ARBA" id="ARBA00023136"/>
    </source>
</evidence>
<keyword evidence="9" id="KW-0444">Lipid biosynthesis</keyword>
<dbReference type="AlphaFoldDB" id="A0A3D5Q9Z9"/>
<dbReference type="UniPathway" id="UPA00557">
    <property type="reaction ID" value="UER00614"/>
</dbReference>
<feature type="transmembrane region" description="Helical" evidence="19">
    <location>
        <begin position="7"/>
        <end position="25"/>
    </location>
</feature>
<evidence type="ECO:0000256" key="9">
    <source>
        <dbReference type="ARBA" id="ARBA00022516"/>
    </source>
</evidence>
<proteinExistence type="inferred from homology"/>
<dbReference type="PROSITE" id="PS01315">
    <property type="entry name" value="CDS"/>
    <property type="match status" value="1"/>
</dbReference>
<evidence type="ECO:0000313" key="21">
    <source>
        <dbReference type="Proteomes" id="UP000262325"/>
    </source>
</evidence>
<evidence type="ECO:0000256" key="12">
    <source>
        <dbReference type="ARBA" id="ARBA00022695"/>
    </source>
</evidence>
<dbReference type="Proteomes" id="UP000262325">
    <property type="component" value="Unassembled WGS sequence"/>
</dbReference>
<comment type="pathway">
    <text evidence="3 18">Phospholipid metabolism; CDP-diacylglycerol biosynthesis; CDP-diacylglycerol from sn-glycerol 3-phosphate: step 3/3.</text>
</comment>
<feature type="transmembrane region" description="Helical" evidence="19">
    <location>
        <begin position="79"/>
        <end position="97"/>
    </location>
</feature>
<keyword evidence="8" id="KW-1003">Cell membrane</keyword>
<keyword evidence="12 18" id="KW-0548">Nucleotidyltransferase</keyword>
<evidence type="ECO:0000256" key="6">
    <source>
        <dbReference type="ARBA" id="ARBA00012487"/>
    </source>
</evidence>
<evidence type="ECO:0000256" key="8">
    <source>
        <dbReference type="ARBA" id="ARBA00022475"/>
    </source>
</evidence>
<gene>
    <name evidence="20" type="ORF">DHM44_03260</name>
</gene>
<keyword evidence="15 19" id="KW-0472">Membrane</keyword>
<feature type="transmembrane region" description="Helical" evidence="19">
    <location>
        <begin position="56"/>
        <end position="73"/>
    </location>
</feature>
<comment type="caution">
    <text evidence="20">The sequence shown here is derived from an EMBL/GenBank/DDBJ whole genome shotgun (WGS) entry which is preliminary data.</text>
</comment>
<dbReference type="Pfam" id="PF01148">
    <property type="entry name" value="CTP_transf_1"/>
    <property type="match status" value="1"/>
</dbReference>
<sequence length="266" mass="29851">MSNLLKRVLTAVLIIPPIIIAIIYFNDVAFFIGLEVIILIATIEFSSLLTKSGLSFLRFPTFIGAFLIPFAFLMKDLNIFLFTVFLVSFLSLVIKLFGSKPLDDNFKTVSVTMLNVFYIPFFLSFIQLLRHFSYHHIFYLLIIIWISDTFAYFFGTKFGRTKLYKIISPKKSVEGLIAAFAGGIIGGLIYSNIFGLFNIMHTIVTALLIVASGSIGDLIESMFKRRAGVKDSGNLFPGHGGMLDRLDSLIFAAPVLYFYLTLVTKL</sequence>
<dbReference type="InterPro" id="IPR000374">
    <property type="entry name" value="PC_trans"/>
</dbReference>
<evidence type="ECO:0000256" key="1">
    <source>
        <dbReference type="ARBA" id="ARBA00001698"/>
    </source>
</evidence>
<evidence type="ECO:0000256" key="7">
    <source>
        <dbReference type="ARBA" id="ARBA00019373"/>
    </source>
</evidence>
<dbReference type="GO" id="GO:0004605">
    <property type="term" value="F:phosphatidate cytidylyltransferase activity"/>
    <property type="evidence" value="ECO:0007669"/>
    <property type="project" value="UniProtKB-EC"/>
</dbReference>